<keyword evidence="3" id="KW-1185">Reference proteome</keyword>
<accession>A0A1W2G710</accession>
<dbReference type="STRING" id="692418.SAMN04488029_0478"/>
<protein>
    <submittedName>
        <fullName evidence="2">5-methylcytosine-specific restriction endonuclease McrA</fullName>
    </submittedName>
</protein>
<dbReference type="CDD" id="cd00085">
    <property type="entry name" value="HNHc"/>
    <property type="match status" value="1"/>
</dbReference>
<dbReference type="PANTHER" id="PTHR33877:SF2">
    <property type="entry name" value="OS07G0170200 PROTEIN"/>
    <property type="match status" value="1"/>
</dbReference>
<dbReference type="GO" id="GO:0003676">
    <property type="term" value="F:nucleic acid binding"/>
    <property type="evidence" value="ECO:0007669"/>
    <property type="project" value="InterPro"/>
</dbReference>
<keyword evidence="2" id="KW-0540">Nuclease</keyword>
<dbReference type="OrthoDB" id="9802901at2"/>
<dbReference type="Proteomes" id="UP000192472">
    <property type="component" value="Unassembled WGS sequence"/>
</dbReference>
<proteinExistence type="predicted"/>
<dbReference type="InterPro" id="IPR029471">
    <property type="entry name" value="HNH_5"/>
</dbReference>
<reference evidence="2 3" key="1">
    <citation type="submission" date="2017-04" db="EMBL/GenBank/DDBJ databases">
        <authorList>
            <person name="Afonso C.L."/>
            <person name="Miller P.J."/>
            <person name="Scott M.A."/>
            <person name="Spackman E."/>
            <person name="Goraichik I."/>
            <person name="Dimitrov K.M."/>
            <person name="Suarez D.L."/>
            <person name="Swayne D.E."/>
        </authorList>
    </citation>
    <scope>NUCLEOTIDE SEQUENCE [LARGE SCALE GENOMIC DNA]</scope>
    <source>
        <strain evidence="2 3">DSM 26133</strain>
    </source>
</reference>
<evidence type="ECO:0000313" key="2">
    <source>
        <dbReference type="EMBL" id="SMD32138.1"/>
    </source>
</evidence>
<feature type="domain" description="HNH nuclease" evidence="1">
    <location>
        <begin position="71"/>
        <end position="121"/>
    </location>
</feature>
<evidence type="ECO:0000259" key="1">
    <source>
        <dbReference type="SMART" id="SM00507"/>
    </source>
</evidence>
<evidence type="ECO:0000313" key="3">
    <source>
        <dbReference type="Proteomes" id="UP000192472"/>
    </source>
</evidence>
<dbReference type="Gene3D" id="1.10.30.50">
    <property type="match status" value="1"/>
</dbReference>
<dbReference type="PANTHER" id="PTHR33877">
    <property type="entry name" value="SLL1193 PROTEIN"/>
    <property type="match status" value="1"/>
</dbReference>
<dbReference type="GO" id="GO:0004519">
    <property type="term" value="F:endonuclease activity"/>
    <property type="evidence" value="ECO:0007669"/>
    <property type="project" value="UniProtKB-KW"/>
</dbReference>
<dbReference type="SMART" id="SM00507">
    <property type="entry name" value="HNHc"/>
    <property type="match status" value="1"/>
</dbReference>
<sequence length="169" mass="18973">MSGKVLVLNQDYSPLTVCTVQRAFLLVFLGKAELLEADSQDELRTVSKSYPLPAVIKIKNYVHVPYRGVVLTRHNIFKRDHGLCQYCGIDRDLTLDHLVPRSKGGKSTWNNLVTACKACNAKKGNYTLEEAGLVLNKPPFKPSYIMFLRNNLGAMKKEWMPYLNASAVA</sequence>
<dbReference type="InterPro" id="IPR052892">
    <property type="entry name" value="NA-targeting_endonuclease"/>
</dbReference>
<dbReference type="AlphaFoldDB" id="A0A1W2G710"/>
<gene>
    <name evidence="2" type="ORF">SAMN04488029_0478</name>
</gene>
<name>A0A1W2G710_REIFA</name>
<keyword evidence="2" id="KW-0378">Hydrolase</keyword>
<dbReference type="EMBL" id="FWYF01000001">
    <property type="protein sequence ID" value="SMD32138.1"/>
    <property type="molecule type" value="Genomic_DNA"/>
</dbReference>
<dbReference type="Pfam" id="PF14279">
    <property type="entry name" value="HNH_5"/>
    <property type="match status" value="1"/>
</dbReference>
<dbReference type="InterPro" id="IPR003615">
    <property type="entry name" value="HNH_nuc"/>
</dbReference>
<dbReference type="RefSeq" id="WP_084370818.1">
    <property type="nucleotide sequence ID" value="NZ_FWYF01000001.1"/>
</dbReference>
<organism evidence="2 3">
    <name type="scientific">Reichenbachiella faecimaris</name>
    <dbReference type="NCBI Taxonomy" id="692418"/>
    <lineage>
        <taxon>Bacteria</taxon>
        <taxon>Pseudomonadati</taxon>
        <taxon>Bacteroidota</taxon>
        <taxon>Cytophagia</taxon>
        <taxon>Cytophagales</taxon>
        <taxon>Reichenbachiellaceae</taxon>
        <taxon>Reichenbachiella</taxon>
    </lineage>
</organism>
<keyword evidence="2" id="KW-0255">Endonuclease</keyword>
<dbReference type="GO" id="GO:0008270">
    <property type="term" value="F:zinc ion binding"/>
    <property type="evidence" value="ECO:0007669"/>
    <property type="project" value="InterPro"/>
</dbReference>